<organism evidence="3 4">
    <name type="scientific">Rhodococcus cerastii</name>
    <dbReference type="NCBI Taxonomy" id="908616"/>
    <lineage>
        <taxon>Bacteria</taxon>
        <taxon>Bacillati</taxon>
        <taxon>Actinomycetota</taxon>
        <taxon>Actinomycetes</taxon>
        <taxon>Mycobacteriales</taxon>
        <taxon>Nocardiaceae</taxon>
        <taxon>Rhodococcus</taxon>
    </lineage>
</organism>
<comment type="caution">
    <text evidence="3">The sequence shown here is derived from an EMBL/GenBank/DDBJ whole genome shotgun (WGS) entry which is preliminary data.</text>
</comment>
<keyword evidence="1" id="KW-0472">Membrane</keyword>
<dbReference type="Pfam" id="PF11575">
    <property type="entry name" value="FhuF_C"/>
    <property type="match status" value="1"/>
</dbReference>
<reference evidence="3 4" key="1">
    <citation type="submission" date="2023-10" db="EMBL/GenBank/DDBJ databases">
        <title>Development of a sustainable strategy for remediation of hydrocarbon-contaminated territories based on the waste exchange concept.</title>
        <authorList>
            <person name="Krivoruchko A."/>
        </authorList>
    </citation>
    <scope>NUCLEOTIDE SEQUENCE [LARGE SCALE GENOMIC DNA]</scope>
    <source>
        <strain evidence="3 4">IEGM 1327</strain>
    </source>
</reference>
<name>A0ABU4D0W7_9NOCA</name>
<gene>
    <name evidence="3" type="ORF">R3P93_09435</name>
</gene>
<feature type="domain" description="Ferric siderophore reductase C-terminal" evidence="2">
    <location>
        <begin position="168"/>
        <end position="186"/>
    </location>
</feature>
<evidence type="ECO:0000256" key="1">
    <source>
        <dbReference type="SAM" id="Phobius"/>
    </source>
</evidence>
<sequence>MRDGDWLRARVDDTGRRWRCTDARVNGTLWWYSASSTIAFVAIATAMVTGEAADPRLDGARCFLRPDGYLGGTVSDSVLEVPALPGALNETFTGIVDALSVASGVRRQALWAIASDSIANRSLDVGAALGDRSLGSDVAEWLIGEMAATLPSPRFVDVGGRRFTRRCSCCLLYETSGADKCTSCPRRSPSDRLRGLEAAARY</sequence>
<feature type="transmembrane region" description="Helical" evidence="1">
    <location>
        <begin position="29"/>
        <end position="48"/>
    </location>
</feature>
<keyword evidence="4" id="KW-1185">Reference proteome</keyword>
<protein>
    <recommendedName>
        <fullName evidence="2">Ferric siderophore reductase C-terminal domain-containing protein</fullName>
    </recommendedName>
</protein>
<proteinExistence type="predicted"/>
<accession>A0ABU4D0W7</accession>
<evidence type="ECO:0000313" key="3">
    <source>
        <dbReference type="EMBL" id="MDV6302776.1"/>
    </source>
</evidence>
<dbReference type="EMBL" id="JAWLKF010000004">
    <property type="protein sequence ID" value="MDV6302776.1"/>
    <property type="molecule type" value="Genomic_DNA"/>
</dbReference>
<keyword evidence="1" id="KW-0812">Transmembrane</keyword>
<dbReference type="Proteomes" id="UP001186104">
    <property type="component" value="Unassembled WGS sequence"/>
</dbReference>
<keyword evidence="1" id="KW-1133">Transmembrane helix</keyword>
<dbReference type="InterPro" id="IPR024726">
    <property type="entry name" value="FhuF_C"/>
</dbReference>
<evidence type="ECO:0000313" key="4">
    <source>
        <dbReference type="Proteomes" id="UP001186104"/>
    </source>
</evidence>
<evidence type="ECO:0000259" key="2">
    <source>
        <dbReference type="Pfam" id="PF11575"/>
    </source>
</evidence>